<reference evidence="1 2" key="1">
    <citation type="submission" date="2016-09" db="EMBL/GenBank/DDBJ databases">
        <title>Draft Genome Sequence of four Alteromonas macleodii strains isolated from copper coupons and grown long-term at elevated copper levels.</title>
        <authorList>
            <person name="Cusick K."/>
            <person name="Dale J."/>
            <person name="Little B."/>
            <person name="Biffinger J."/>
        </authorList>
    </citation>
    <scope>NUCLEOTIDE SEQUENCE [LARGE SCALE GENOMIC DNA]</scope>
    <source>
        <strain evidence="1 2">KCP01</strain>
    </source>
</reference>
<accession>A0AB36FMY7</accession>
<comment type="caution">
    <text evidence="1">The sequence shown here is derived from an EMBL/GenBank/DDBJ whole genome shotgun (WGS) entry which is preliminary data.</text>
</comment>
<keyword evidence="2" id="KW-1185">Reference proteome</keyword>
<proteinExistence type="predicted"/>
<sequence>MAEPKSLFFYLLRTTLRHKGLIVTVRGQSSYGHLWLIKVNTP</sequence>
<gene>
    <name evidence="1" type="ORF">BFV95_3547</name>
</gene>
<dbReference type="AlphaFoldDB" id="A0AB36FMY7"/>
<name>A0AB36FMY7_ALTMA</name>
<protein>
    <submittedName>
        <fullName evidence="1">Uncharacterized protein</fullName>
    </submittedName>
</protein>
<dbReference type="Proteomes" id="UP000095392">
    <property type="component" value="Unassembled WGS sequence"/>
</dbReference>
<dbReference type="EMBL" id="MIPY01000027">
    <property type="protein sequence ID" value="OES28107.1"/>
    <property type="molecule type" value="Genomic_DNA"/>
</dbReference>
<evidence type="ECO:0000313" key="2">
    <source>
        <dbReference type="Proteomes" id="UP000095392"/>
    </source>
</evidence>
<organism evidence="1 2">
    <name type="scientific">Alteromonas macleodii</name>
    <name type="common">Pseudoalteromonas macleodii</name>
    <dbReference type="NCBI Taxonomy" id="28108"/>
    <lineage>
        <taxon>Bacteria</taxon>
        <taxon>Pseudomonadati</taxon>
        <taxon>Pseudomonadota</taxon>
        <taxon>Gammaproteobacteria</taxon>
        <taxon>Alteromonadales</taxon>
        <taxon>Alteromonadaceae</taxon>
        <taxon>Alteromonas/Salinimonas group</taxon>
        <taxon>Alteromonas</taxon>
    </lineage>
</organism>
<evidence type="ECO:0000313" key="1">
    <source>
        <dbReference type="EMBL" id="OES28107.1"/>
    </source>
</evidence>